<protein>
    <submittedName>
        <fullName evidence="1">Uncharacterized protein</fullName>
    </submittedName>
</protein>
<accession>A0ACC1MPL9</accession>
<sequence length="1734" mass="190756">MDHAWLDSLSEDWVSQPASDASEVQLPPLKPPADTTPSKIPRRAGAKPIYSPVTGNSSHVLNERTANEINQSQNKLPSKLSRELKFNSKDSRSVSAATCGSVVHKATDAQANKEETPEWKRRLINGDVQYGEQRDLFCSAATGLQDMFRPPQPESDNIEAAQPNPDRTMPSSPPLYQYEPDADIDHLLDLAQEDDHEFPEQVTPSPSPRRGNRSIHFRSTSNGNHSFLQNLGDDSRVEESPLQHLSDINRNQVRLNVPRPADGSLRHISGQTDIYDEDFSPILIGRQDTDDGQVKFGAVDIPIQELQARLEHVQQRQASDTFGNSPSFGATVERESDIDAVEHFVRNAGQVNLRRGGRSGDGSFYTRPLSPDLGVDTSEMLPEESLQASTPKEFPTIRTQLPSRGASHSIGSPTLPRAPFPSPDKRALNPSGSPLKLFGPYDTFTNQTLLRRISQFEDVDSGNTSPGIAEESPSQADNMDQSRRSVSFFGGGQLDNYQFTADVSEAPEIFDGTDKENVSPAAHMIPAGSRRDMSFGNASKLLISRRRDRSGASVSASAAAEPRRQNILKTAPELQGTPGREKSEMDTKRSRNSPAKDPTPKRRRTLRRSDADDERTEQLSQVDAAHQLMQSVMGRERKDARPGLSQPATADVLSGRVILQPVSPASSRKSSGESNVTVDGFEKPRDKANETERKPSIRTQDFVDQAAQIMAMIRNQVKPTGLSSLEESEEEHNTGAEAELDSAAGSQPDSTYEPLSRPPSREGKLSPNYQERANDPELEARLKQYKEMSDMGDIVSSSMRSVTMAQDAIRSAQALERQLQQTTFGRASEPMPVTGDLVSDLANVRISGPYLNSSLPASPTRGYPSNSSIRSAGSMPTTSSSNSDSRKTIMPESVSHLIPDRVGSMYLDKDQNIWIKKKDANAQGQNDSMAATEDSEDDPFASIPDLTVDMTQELRSLKRVMASGGVAAAEMQSSPLPPPAPRHGFIPSSPPHGDDEVEELPIRNQSQAEGTFSTRTGTAKRRNMTISFSSPIASIIHDALATNADSFESQSTPRSIIDHDKSPEQSPPDSFSGQPALRQMDSRSKPPTKRYASMQGPDFVRRPVSPINEQDEDTTVELPASEAEHASFVGEKSLMNYIGQESRQTSLSVIISRTPGNKSLAYAGDESAIIGHNIGHMSLSPLSDFNVNQADQSFGFEVSYVLGNRHLSTGDGSKKVLSLALRELVEKLSEVEPCEPYWQDLEELNLSEKRLSSLHMLEEFCGKVVTLDASQNALGHLEGVPSSVRQLKVSQNMLTELTSWNHLVNLQYVDISGNEVKSLSALRNLVHLRSVKADNNKLRSLDGLDSHEGLLSLRARGNLIEELDFEGCTFDRLTELDLAENSIDVVSNLHLAPCLSKLKLSNNRLQKFEVGASAKTIRHLDVSQNRLTQLDVSGLPNLHTLLADGNQLSSVSGLQRTRRLDSLSLREQRCQEAFNLGFLSVAYEIRKLYLSGNYLESFEPKVDMLNLQLLELANCGLSSLPDNLGQLMPNLRSLNINFNAISKVKPLRYIPRLKKLMAAGNRLADSTSVTKLLMDFPHITRLDTRDNPMTLGFYAPLQALVQVHGGENSTMTTTTTTTTTSPFALPDGDEQRDELYAGRLDEPTKLRRRLHQVVLAASCSRLRMLDGLPVRRQQLLAMDGLFQTLVDEGLVESPVAHEKDTAKEELDAAAATEKQEKSVDELKSSRWNAEDSFA</sequence>
<organism evidence="1 2">
    <name type="scientific">Zarea fungicola</name>
    <dbReference type="NCBI Taxonomy" id="93591"/>
    <lineage>
        <taxon>Eukaryota</taxon>
        <taxon>Fungi</taxon>
        <taxon>Dikarya</taxon>
        <taxon>Ascomycota</taxon>
        <taxon>Pezizomycotina</taxon>
        <taxon>Sordariomycetes</taxon>
        <taxon>Hypocreomycetidae</taxon>
        <taxon>Hypocreales</taxon>
        <taxon>Cordycipitaceae</taxon>
        <taxon>Zarea</taxon>
    </lineage>
</organism>
<dbReference type="EMBL" id="JANJQO010001857">
    <property type="protein sequence ID" value="KAJ2968967.1"/>
    <property type="molecule type" value="Genomic_DNA"/>
</dbReference>
<comment type="caution">
    <text evidence="1">The sequence shown here is derived from an EMBL/GenBank/DDBJ whole genome shotgun (WGS) entry which is preliminary data.</text>
</comment>
<reference evidence="1" key="1">
    <citation type="submission" date="2022-08" db="EMBL/GenBank/DDBJ databases">
        <title>Genome Sequence of Lecanicillium fungicola.</title>
        <authorList>
            <person name="Buettner E."/>
        </authorList>
    </citation>
    <scope>NUCLEOTIDE SEQUENCE</scope>
    <source>
        <strain evidence="1">Babe33</strain>
    </source>
</reference>
<proteinExistence type="predicted"/>
<gene>
    <name evidence="1" type="ORF">NQ176_g8914</name>
</gene>
<name>A0ACC1MPL9_9HYPO</name>
<evidence type="ECO:0000313" key="1">
    <source>
        <dbReference type="EMBL" id="KAJ2968967.1"/>
    </source>
</evidence>
<evidence type="ECO:0000313" key="2">
    <source>
        <dbReference type="Proteomes" id="UP001143910"/>
    </source>
</evidence>
<dbReference type="Proteomes" id="UP001143910">
    <property type="component" value="Unassembled WGS sequence"/>
</dbReference>
<keyword evidence="2" id="KW-1185">Reference proteome</keyword>